<keyword evidence="3 7" id="KW-0812">Transmembrane</keyword>
<comment type="caution">
    <text evidence="8">The sequence shown here is derived from an EMBL/GenBank/DDBJ whole genome shotgun (WGS) entry which is preliminary data.</text>
</comment>
<protein>
    <recommendedName>
        <fullName evidence="9">Electron transport complex subunit RsxE</fullName>
    </recommendedName>
</protein>
<gene>
    <name evidence="8" type="ORF">ENV70_03395</name>
</gene>
<name>A0A7C6EMM3_UNCW3</name>
<evidence type="ECO:0000256" key="4">
    <source>
        <dbReference type="ARBA" id="ARBA00022967"/>
    </source>
</evidence>
<dbReference type="PIRSF" id="PIRSF006102">
    <property type="entry name" value="NQR_DE"/>
    <property type="match status" value="1"/>
</dbReference>
<evidence type="ECO:0000256" key="5">
    <source>
        <dbReference type="ARBA" id="ARBA00022989"/>
    </source>
</evidence>
<keyword evidence="5 7" id="KW-1133">Transmembrane helix</keyword>
<comment type="subcellular location">
    <subcellularLocation>
        <location evidence="1">Endomembrane system</location>
        <topology evidence="1">Multi-pass membrane protein</topology>
    </subcellularLocation>
</comment>
<evidence type="ECO:0000256" key="6">
    <source>
        <dbReference type="ARBA" id="ARBA00023136"/>
    </source>
</evidence>
<dbReference type="AlphaFoldDB" id="A0A7C6EMM3"/>
<feature type="transmembrane region" description="Helical" evidence="7">
    <location>
        <begin position="85"/>
        <end position="103"/>
    </location>
</feature>
<dbReference type="EMBL" id="DTHJ01000070">
    <property type="protein sequence ID" value="HHS62649.1"/>
    <property type="molecule type" value="Genomic_DNA"/>
</dbReference>
<reference evidence="8" key="1">
    <citation type="journal article" date="2020" name="mSystems">
        <title>Genome- and Community-Level Interaction Insights into Carbon Utilization and Element Cycling Functions of Hydrothermarchaeota in Hydrothermal Sediment.</title>
        <authorList>
            <person name="Zhou Z."/>
            <person name="Liu Y."/>
            <person name="Xu W."/>
            <person name="Pan J."/>
            <person name="Luo Z.H."/>
            <person name="Li M."/>
        </authorList>
    </citation>
    <scope>NUCLEOTIDE SEQUENCE [LARGE SCALE GENOMIC DNA]</scope>
    <source>
        <strain evidence="8">SpSt-783</strain>
    </source>
</reference>
<evidence type="ECO:0000256" key="2">
    <source>
        <dbReference type="ARBA" id="ARBA00022448"/>
    </source>
</evidence>
<feature type="transmembrane region" description="Helical" evidence="7">
    <location>
        <begin position="61"/>
        <end position="79"/>
    </location>
</feature>
<evidence type="ECO:0000256" key="3">
    <source>
        <dbReference type="ARBA" id="ARBA00022692"/>
    </source>
</evidence>
<keyword evidence="2" id="KW-0813">Transport</keyword>
<feature type="transmembrane region" description="Helical" evidence="7">
    <location>
        <begin position="162"/>
        <end position="186"/>
    </location>
</feature>
<evidence type="ECO:0000256" key="1">
    <source>
        <dbReference type="ARBA" id="ARBA00004127"/>
    </source>
</evidence>
<evidence type="ECO:0008006" key="9">
    <source>
        <dbReference type="Google" id="ProtNLM"/>
    </source>
</evidence>
<dbReference type="GO" id="GO:0005886">
    <property type="term" value="C:plasma membrane"/>
    <property type="evidence" value="ECO:0007669"/>
    <property type="project" value="TreeGrafter"/>
</dbReference>
<organism evidence="8">
    <name type="scientific">candidate division WOR-3 bacterium</name>
    <dbReference type="NCBI Taxonomy" id="2052148"/>
    <lineage>
        <taxon>Bacteria</taxon>
        <taxon>Bacteria division WOR-3</taxon>
    </lineage>
</organism>
<feature type="transmembrane region" description="Helical" evidence="7">
    <location>
        <begin position="35"/>
        <end position="54"/>
    </location>
</feature>
<dbReference type="InterPro" id="IPR003667">
    <property type="entry name" value="NqrDE/RnfAE"/>
</dbReference>
<evidence type="ECO:0000313" key="8">
    <source>
        <dbReference type="EMBL" id="HHS62649.1"/>
    </source>
</evidence>
<keyword evidence="6 7" id="KW-0472">Membrane</keyword>
<sequence length="192" mass="21213">MNLKYKENELLIILGVIPFIALTDSALNGLGIGMIVLITLFFSVLICSLTIVNIKEPERTLICIIINATIVSILGLLISQKFSELYSNIGIFLPLVAVNSFVFKKLQGFENKYSGIRRGFLAVKDYLMGIFILFIAGAIREISGKGMLLNKNLMNPDSETTIILFFNTPAGALIATGIVVFFYRLLKKKNGL</sequence>
<dbReference type="PANTHER" id="PTHR30586:SF0">
    <property type="entry name" value="ION-TRANSLOCATING OXIDOREDUCTASE COMPLEX SUBUNIT E"/>
    <property type="match status" value="1"/>
</dbReference>
<dbReference type="GO" id="GO:0012505">
    <property type="term" value="C:endomembrane system"/>
    <property type="evidence" value="ECO:0007669"/>
    <property type="project" value="UniProtKB-SubCell"/>
</dbReference>
<dbReference type="PANTHER" id="PTHR30586">
    <property type="entry name" value="ELECTRON TRANSPORT COMPLEX PROTEIN RNFE"/>
    <property type="match status" value="1"/>
</dbReference>
<dbReference type="Pfam" id="PF02508">
    <property type="entry name" value="Rnf-Nqr"/>
    <property type="match status" value="1"/>
</dbReference>
<feature type="transmembrane region" description="Helical" evidence="7">
    <location>
        <begin position="123"/>
        <end position="142"/>
    </location>
</feature>
<proteinExistence type="predicted"/>
<keyword evidence="4" id="KW-1278">Translocase</keyword>
<accession>A0A7C6EMM3</accession>
<evidence type="ECO:0000256" key="7">
    <source>
        <dbReference type="SAM" id="Phobius"/>
    </source>
</evidence>